<proteinExistence type="inferred from homology"/>
<dbReference type="GO" id="GO:0070098">
    <property type="term" value="P:chemokine-mediated signaling pathway"/>
    <property type="evidence" value="ECO:0007669"/>
    <property type="project" value="TreeGrafter"/>
</dbReference>
<evidence type="ECO:0000256" key="3">
    <source>
        <dbReference type="ARBA" id="ARBA00022514"/>
    </source>
</evidence>
<dbReference type="GO" id="GO:0048020">
    <property type="term" value="F:CCR chemokine receptor binding"/>
    <property type="evidence" value="ECO:0007669"/>
    <property type="project" value="TreeGrafter"/>
</dbReference>
<dbReference type="InParanoid" id="A0A6P7WEN6"/>
<dbReference type="GO" id="GO:0008009">
    <property type="term" value="F:chemokine activity"/>
    <property type="evidence" value="ECO:0007669"/>
    <property type="project" value="InterPro"/>
</dbReference>
<dbReference type="CDD" id="cd00272">
    <property type="entry name" value="Chemokine_CC"/>
    <property type="match status" value="1"/>
</dbReference>
<evidence type="ECO:0000259" key="7">
    <source>
        <dbReference type="SMART" id="SM00199"/>
    </source>
</evidence>
<protein>
    <recommendedName>
        <fullName evidence="6">C-C motif chemokine</fullName>
    </recommendedName>
</protein>
<comment type="similarity">
    <text evidence="1 6">Belongs to the intercrine beta (chemokine CC) family.</text>
</comment>
<comment type="subcellular location">
    <subcellularLocation>
        <location evidence="6">Secreted</location>
    </subcellularLocation>
</comment>
<keyword evidence="8" id="KW-1185">Reference proteome</keyword>
<keyword evidence="4 6" id="KW-0732">Signal</keyword>
<dbReference type="GeneID" id="115456577"/>
<dbReference type="InterPro" id="IPR036048">
    <property type="entry name" value="Interleukin_8-like_sf"/>
</dbReference>
<evidence type="ECO:0000256" key="1">
    <source>
        <dbReference type="ARBA" id="ARBA00010868"/>
    </source>
</evidence>
<dbReference type="SMART" id="SM00199">
    <property type="entry name" value="SCY"/>
    <property type="match status" value="1"/>
</dbReference>
<keyword evidence="3 6" id="KW-0202">Cytokine</keyword>
<keyword evidence="6" id="KW-0964">Secreted</keyword>
<feature type="signal peptide" evidence="6">
    <location>
        <begin position="1"/>
        <end position="21"/>
    </location>
</feature>
<dbReference type="OrthoDB" id="9447832at2759"/>
<keyword evidence="5" id="KW-1015">Disulfide bond</keyword>
<keyword evidence="2 6" id="KW-0145">Chemotaxis</keyword>
<evidence type="ECO:0000256" key="4">
    <source>
        <dbReference type="ARBA" id="ARBA00022729"/>
    </source>
</evidence>
<organism evidence="8 9">
    <name type="scientific">Microcaecilia unicolor</name>
    <dbReference type="NCBI Taxonomy" id="1415580"/>
    <lineage>
        <taxon>Eukaryota</taxon>
        <taxon>Metazoa</taxon>
        <taxon>Chordata</taxon>
        <taxon>Craniata</taxon>
        <taxon>Vertebrata</taxon>
        <taxon>Euteleostomi</taxon>
        <taxon>Amphibia</taxon>
        <taxon>Gymnophiona</taxon>
        <taxon>Siphonopidae</taxon>
        <taxon>Microcaecilia</taxon>
    </lineage>
</organism>
<accession>A0A6P7WEN6</accession>
<dbReference type="PANTHER" id="PTHR12015">
    <property type="entry name" value="SMALL INDUCIBLE CYTOKINE A"/>
    <property type="match status" value="1"/>
</dbReference>
<evidence type="ECO:0000256" key="2">
    <source>
        <dbReference type="ARBA" id="ARBA00022500"/>
    </source>
</evidence>
<dbReference type="Gene3D" id="2.40.50.40">
    <property type="match status" value="1"/>
</dbReference>
<dbReference type="FunCoup" id="A0A6P7WEN6">
    <property type="interactions" value="775"/>
</dbReference>
<dbReference type="GO" id="GO:0005615">
    <property type="term" value="C:extracellular space"/>
    <property type="evidence" value="ECO:0007669"/>
    <property type="project" value="UniProtKB-KW"/>
</dbReference>
<dbReference type="PANTHER" id="PTHR12015:SF103">
    <property type="entry name" value="C-C MOTIF CHEMOKINE 4-RELATED"/>
    <property type="match status" value="1"/>
</dbReference>
<dbReference type="RefSeq" id="XP_030041612.1">
    <property type="nucleotide sequence ID" value="XM_030185752.1"/>
</dbReference>
<evidence type="ECO:0000256" key="5">
    <source>
        <dbReference type="ARBA" id="ARBA00023157"/>
    </source>
</evidence>
<dbReference type="GO" id="GO:0048245">
    <property type="term" value="P:eosinophil chemotaxis"/>
    <property type="evidence" value="ECO:0007669"/>
    <property type="project" value="TreeGrafter"/>
</dbReference>
<dbReference type="SUPFAM" id="SSF54117">
    <property type="entry name" value="Interleukin 8-like chemokines"/>
    <property type="match status" value="1"/>
</dbReference>
<evidence type="ECO:0000313" key="9">
    <source>
        <dbReference type="RefSeq" id="XP_030041612.1"/>
    </source>
</evidence>
<dbReference type="Pfam" id="PF00048">
    <property type="entry name" value="IL8"/>
    <property type="match status" value="1"/>
</dbReference>
<reference evidence="9" key="1">
    <citation type="submission" date="2025-08" db="UniProtKB">
        <authorList>
            <consortium name="RefSeq"/>
        </authorList>
    </citation>
    <scope>IDENTIFICATION</scope>
</reference>
<dbReference type="Proteomes" id="UP000515156">
    <property type="component" value="Chromosome 13"/>
</dbReference>
<dbReference type="GO" id="GO:0061844">
    <property type="term" value="P:antimicrobial humoral immune response mediated by antimicrobial peptide"/>
    <property type="evidence" value="ECO:0007669"/>
    <property type="project" value="TreeGrafter"/>
</dbReference>
<dbReference type="InterPro" id="IPR000827">
    <property type="entry name" value="Chemokine_CC_CS"/>
</dbReference>
<gene>
    <name evidence="9" type="primary">LOC115456577</name>
</gene>
<dbReference type="PROSITE" id="PS00472">
    <property type="entry name" value="SMALL_CYTOKINES_CC"/>
    <property type="match status" value="1"/>
</dbReference>
<evidence type="ECO:0000313" key="8">
    <source>
        <dbReference type="Proteomes" id="UP000515156"/>
    </source>
</evidence>
<evidence type="ECO:0000256" key="6">
    <source>
        <dbReference type="RuleBase" id="RU361150"/>
    </source>
</evidence>
<dbReference type="InterPro" id="IPR001811">
    <property type="entry name" value="Chemokine_IL8-like_dom"/>
</dbReference>
<dbReference type="KEGG" id="muo:115456577"/>
<feature type="domain" description="Chemokine interleukin-8-like" evidence="7">
    <location>
        <begin position="29"/>
        <end position="87"/>
    </location>
</feature>
<dbReference type="GO" id="GO:0006954">
    <property type="term" value="P:inflammatory response"/>
    <property type="evidence" value="ECO:0007669"/>
    <property type="project" value="TreeGrafter"/>
</dbReference>
<dbReference type="AlphaFoldDB" id="A0A6P7WEN6"/>
<dbReference type="GO" id="GO:0030335">
    <property type="term" value="P:positive regulation of cell migration"/>
    <property type="evidence" value="ECO:0007669"/>
    <property type="project" value="TreeGrafter"/>
</dbReference>
<sequence>MKLCQIACCVLLLTSFSQVLSAPVGADIPASCCFSYTSRRIPQSHVKAYFSTNSLCSQAAIIFVTRKGREVCANPEETWVQSYINGLKPK</sequence>
<name>A0A6P7WEN6_9AMPH</name>
<dbReference type="FunFam" id="2.40.50.40:FF:000002">
    <property type="entry name" value="C-C motif chemokine"/>
    <property type="match status" value="1"/>
</dbReference>
<dbReference type="InterPro" id="IPR039809">
    <property type="entry name" value="Chemokine_b/g/d"/>
</dbReference>
<feature type="chain" id="PRO_5028507159" description="C-C motif chemokine" evidence="6">
    <location>
        <begin position="22"/>
        <end position="90"/>
    </location>
</feature>